<protein>
    <submittedName>
        <fullName evidence="1">Uncharacterized protein</fullName>
    </submittedName>
</protein>
<accession>A0A8S9LK05</accession>
<comment type="caution">
    <text evidence="1">The sequence shown here is derived from an EMBL/GenBank/DDBJ whole genome shotgun (WGS) entry which is preliminary data.</text>
</comment>
<organism evidence="1 2">
    <name type="scientific">Brassica cretica</name>
    <name type="common">Mustard</name>
    <dbReference type="NCBI Taxonomy" id="69181"/>
    <lineage>
        <taxon>Eukaryota</taxon>
        <taxon>Viridiplantae</taxon>
        <taxon>Streptophyta</taxon>
        <taxon>Embryophyta</taxon>
        <taxon>Tracheophyta</taxon>
        <taxon>Spermatophyta</taxon>
        <taxon>Magnoliopsida</taxon>
        <taxon>eudicotyledons</taxon>
        <taxon>Gunneridae</taxon>
        <taxon>Pentapetalae</taxon>
        <taxon>rosids</taxon>
        <taxon>malvids</taxon>
        <taxon>Brassicales</taxon>
        <taxon>Brassicaceae</taxon>
        <taxon>Brassiceae</taxon>
        <taxon>Brassica</taxon>
    </lineage>
</organism>
<reference evidence="1" key="1">
    <citation type="submission" date="2019-12" db="EMBL/GenBank/DDBJ databases">
        <title>Genome sequencing and annotation of Brassica cretica.</title>
        <authorList>
            <person name="Studholme D.J."/>
            <person name="Sarris P.F."/>
        </authorList>
    </citation>
    <scope>NUCLEOTIDE SEQUENCE</scope>
    <source>
        <strain evidence="1">PFS-001/15</strain>
        <tissue evidence="1">Leaf</tissue>
    </source>
</reference>
<dbReference type="EMBL" id="QGKW02000276">
    <property type="protein sequence ID" value="KAF2607505.1"/>
    <property type="molecule type" value="Genomic_DNA"/>
</dbReference>
<evidence type="ECO:0000313" key="1">
    <source>
        <dbReference type="EMBL" id="KAF2607505.1"/>
    </source>
</evidence>
<proteinExistence type="predicted"/>
<sequence length="159" mass="17706">MLKSLVSLGTQNPISAREDQRIVNFQCSLELQRGRWSLWLREGRLLGLKASSDLIFPFQISGSRRRRLTLKSSMILFRDSGQTLLILDDFRSFSRGSISVTSLSSPTPSQNLVTPEGPLSLQSAPYIPSRSSDMLSVEAYSPSLIAVLLLPNARLIRVE</sequence>
<dbReference type="Proteomes" id="UP000712281">
    <property type="component" value="Unassembled WGS sequence"/>
</dbReference>
<evidence type="ECO:0000313" key="2">
    <source>
        <dbReference type="Proteomes" id="UP000712281"/>
    </source>
</evidence>
<dbReference type="AlphaFoldDB" id="A0A8S9LK05"/>
<gene>
    <name evidence="1" type="ORF">F2Q68_00043941</name>
</gene>
<name>A0A8S9LK05_BRACR</name>